<organism evidence="3 4">
    <name type="scientific">Kineobactrum salinum</name>
    <dbReference type="NCBI Taxonomy" id="2708301"/>
    <lineage>
        <taxon>Bacteria</taxon>
        <taxon>Pseudomonadati</taxon>
        <taxon>Pseudomonadota</taxon>
        <taxon>Gammaproteobacteria</taxon>
        <taxon>Cellvibrionales</taxon>
        <taxon>Halieaceae</taxon>
        <taxon>Kineobactrum</taxon>
    </lineage>
</organism>
<dbReference type="Gene3D" id="3.40.225.10">
    <property type="entry name" value="Class II aldolase/adducin N-terminal domain"/>
    <property type="match status" value="1"/>
</dbReference>
<dbReference type="InterPro" id="IPR001303">
    <property type="entry name" value="Aldolase_II/adducin_N"/>
</dbReference>
<dbReference type="InterPro" id="IPR051017">
    <property type="entry name" value="Aldolase-II_Adducin_sf"/>
</dbReference>
<dbReference type="AlphaFoldDB" id="A0A6C0U8N2"/>
<evidence type="ECO:0000313" key="4">
    <source>
        <dbReference type="Proteomes" id="UP000477680"/>
    </source>
</evidence>
<dbReference type="FunFam" id="3.40.225.10:FF:000009">
    <property type="entry name" value="Class II aldolase/adducin N-terminal"/>
    <property type="match status" value="1"/>
</dbReference>
<dbReference type="GO" id="GO:0005856">
    <property type="term" value="C:cytoskeleton"/>
    <property type="evidence" value="ECO:0007669"/>
    <property type="project" value="TreeGrafter"/>
</dbReference>
<dbReference type="SMART" id="SM01007">
    <property type="entry name" value="Aldolase_II"/>
    <property type="match status" value="1"/>
</dbReference>
<evidence type="ECO:0000259" key="2">
    <source>
        <dbReference type="SMART" id="SM01007"/>
    </source>
</evidence>
<evidence type="ECO:0000256" key="1">
    <source>
        <dbReference type="ARBA" id="ARBA00037961"/>
    </source>
</evidence>
<protein>
    <submittedName>
        <fullName evidence="3">Class II aldolase/adducin family protein</fullName>
    </submittedName>
</protein>
<gene>
    <name evidence="3" type="ORF">G3T16_17365</name>
</gene>
<name>A0A6C0U8N2_9GAMM</name>
<dbReference type="PANTHER" id="PTHR10672">
    <property type="entry name" value="ADDUCIN"/>
    <property type="match status" value="1"/>
</dbReference>
<dbReference type="RefSeq" id="WP_163496325.1">
    <property type="nucleotide sequence ID" value="NZ_CP048711.1"/>
</dbReference>
<dbReference type="Pfam" id="PF00596">
    <property type="entry name" value="Aldolase_II"/>
    <property type="match status" value="1"/>
</dbReference>
<dbReference type="NCBIfam" id="NF004855">
    <property type="entry name" value="PRK06208.1"/>
    <property type="match status" value="1"/>
</dbReference>
<reference evidence="3 4" key="1">
    <citation type="submission" date="2020-02" db="EMBL/GenBank/DDBJ databases">
        <title>Genome sequencing for Kineobactrum sp. M2.</title>
        <authorList>
            <person name="Park S.-J."/>
        </authorList>
    </citation>
    <scope>NUCLEOTIDE SEQUENCE [LARGE SCALE GENOMIC DNA]</scope>
    <source>
        <strain evidence="3 4">M2</strain>
    </source>
</reference>
<dbReference type="InterPro" id="IPR036409">
    <property type="entry name" value="Aldolase_II/adducin_N_sf"/>
</dbReference>
<dbReference type="KEGG" id="kim:G3T16_17365"/>
<dbReference type="EMBL" id="CP048711">
    <property type="protein sequence ID" value="QIB66895.1"/>
    <property type="molecule type" value="Genomic_DNA"/>
</dbReference>
<accession>A0A6C0U8N2</accession>
<proteinExistence type="inferred from homology"/>
<dbReference type="SUPFAM" id="SSF53639">
    <property type="entry name" value="AraD/HMP-PK domain-like"/>
    <property type="match status" value="1"/>
</dbReference>
<dbReference type="GO" id="GO:0051015">
    <property type="term" value="F:actin filament binding"/>
    <property type="evidence" value="ECO:0007669"/>
    <property type="project" value="TreeGrafter"/>
</dbReference>
<keyword evidence="4" id="KW-1185">Reference proteome</keyword>
<dbReference type="PANTHER" id="PTHR10672:SF3">
    <property type="entry name" value="PROTEIN HU-LI TAI SHAO"/>
    <property type="match status" value="1"/>
</dbReference>
<dbReference type="Proteomes" id="UP000477680">
    <property type="component" value="Chromosome"/>
</dbReference>
<feature type="domain" description="Class II aldolase/adducin N-terminal" evidence="2">
    <location>
        <begin position="38"/>
        <end position="220"/>
    </location>
</feature>
<comment type="similarity">
    <text evidence="1">Belongs to the aldolase class II family.</text>
</comment>
<evidence type="ECO:0000313" key="3">
    <source>
        <dbReference type="EMBL" id="QIB66895.1"/>
    </source>
</evidence>
<dbReference type="GO" id="GO:0005996">
    <property type="term" value="P:monosaccharide metabolic process"/>
    <property type="evidence" value="ECO:0007669"/>
    <property type="project" value="UniProtKB-ARBA"/>
</dbReference>
<sequence length="270" mass="30116">MINTSREESVYNPTQDNLIFPTKPEFSSTEEERQHRKARLAAACRFFADKGFGVGFGGHLTVRDPEHEGLFWTNPVCIPFGQVRKSMLILVDHKGQVIEGDYAINRAGYVLHSAVHEMNPDIVASCHAHALNSGAWASMGREIEPISQDACIFYGDHTVLAEGSGKVPVGSDSGRAIAEAFMANKIVIHQNHGLLAASRDSIDSAAFWFYLFDRVCKMQMLSESLSTKPIHVSAENATYTQKHLGTEYIAWLNFQCEFAEIQKRHPDFNL</sequence>